<evidence type="ECO:0000313" key="2">
    <source>
        <dbReference type="Proteomes" id="UP000596742"/>
    </source>
</evidence>
<dbReference type="EMBL" id="UYJE01009009">
    <property type="protein sequence ID" value="VDI69175.1"/>
    <property type="molecule type" value="Genomic_DNA"/>
</dbReference>
<organism evidence="1 2">
    <name type="scientific">Mytilus galloprovincialis</name>
    <name type="common">Mediterranean mussel</name>
    <dbReference type="NCBI Taxonomy" id="29158"/>
    <lineage>
        <taxon>Eukaryota</taxon>
        <taxon>Metazoa</taxon>
        <taxon>Spiralia</taxon>
        <taxon>Lophotrochozoa</taxon>
        <taxon>Mollusca</taxon>
        <taxon>Bivalvia</taxon>
        <taxon>Autobranchia</taxon>
        <taxon>Pteriomorphia</taxon>
        <taxon>Mytilida</taxon>
        <taxon>Mytiloidea</taxon>
        <taxon>Mytilidae</taxon>
        <taxon>Mytilinae</taxon>
        <taxon>Mytilus</taxon>
    </lineage>
</organism>
<sequence length="69" mass="7840">FKATALFIKTAFGFYGFESSKHKRRCNDGLILSGVLTILRNVNDNYAIYHSCPFMSTCKALFRLSLNDL</sequence>
<reference evidence="1" key="1">
    <citation type="submission" date="2018-11" db="EMBL/GenBank/DDBJ databases">
        <authorList>
            <person name="Alioto T."/>
            <person name="Alioto T."/>
        </authorList>
    </citation>
    <scope>NUCLEOTIDE SEQUENCE</scope>
</reference>
<keyword evidence="2" id="KW-1185">Reference proteome</keyword>
<protein>
    <submittedName>
        <fullName evidence="1">Uncharacterized protein</fullName>
    </submittedName>
</protein>
<comment type="caution">
    <text evidence="1">The sequence shown here is derived from an EMBL/GenBank/DDBJ whole genome shotgun (WGS) entry which is preliminary data.</text>
</comment>
<feature type="non-terminal residue" evidence="1">
    <location>
        <position position="69"/>
    </location>
</feature>
<feature type="non-terminal residue" evidence="1">
    <location>
        <position position="1"/>
    </location>
</feature>
<dbReference type="AlphaFoldDB" id="A0A8B6GTC9"/>
<evidence type="ECO:0000313" key="1">
    <source>
        <dbReference type="EMBL" id="VDI69175.1"/>
    </source>
</evidence>
<dbReference type="Proteomes" id="UP000596742">
    <property type="component" value="Unassembled WGS sequence"/>
</dbReference>
<accession>A0A8B6GTC9</accession>
<name>A0A8B6GTC9_MYTGA</name>
<gene>
    <name evidence="1" type="ORF">MGAL_10B027517</name>
</gene>
<proteinExistence type="predicted"/>